<feature type="transmembrane region" description="Helical" evidence="1">
    <location>
        <begin position="52"/>
        <end position="71"/>
    </location>
</feature>
<feature type="transmembrane region" description="Helical" evidence="1">
    <location>
        <begin position="232"/>
        <end position="252"/>
    </location>
</feature>
<feature type="transmembrane region" description="Helical" evidence="1">
    <location>
        <begin position="165"/>
        <end position="188"/>
    </location>
</feature>
<keyword evidence="3" id="KW-1185">Reference proteome</keyword>
<feature type="transmembrane region" description="Helical" evidence="1">
    <location>
        <begin position="264"/>
        <end position="288"/>
    </location>
</feature>
<sequence>MRRLAAFIMRGRAHAVFAACALGLMSWIVPLCSLLAAAAIGLPTLRKGIFEGGTVMLASVAVLGVLAGFLIGSLHDGAVFGLLLLGPTWLAAVILRESGRLSTAFGFVSVTGMLVVTMVYWLHPAPSSIWFESLERFLKPLMDNMPPDFDKEQFWNNFLMMAARYMTGIVSASLVISLTLSLMIARWWQALLFNPGGFRSEFVGLRMPAVFPYTAVGALIVAMAASEDLAEFAWNLSTPLFALFLLVGFSVLHALVSRNKAWGVWLVGTYVALLFVPYIIVPIALVGLSDPWFDWRNRLSPS</sequence>
<keyword evidence="1" id="KW-1133">Transmembrane helix</keyword>
<proteinExistence type="predicted"/>
<dbReference type="OrthoDB" id="5659946at2"/>
<organism evidence="2 3">
    <name type="scientific">Methylocaldum marinum</name>
    <dbReference type="NCBI Taxonomy" id="1432792"/>
    <lineage>
        <taxon>Bacteria</taxon>
        <taxon>Pseudomonadati</taxon>
        <taxon>Pseudomonadota</taxon>
        <taxon>Gammaproteobacteria</taxon>
        <taxon>Methylococcales</taxon>
        <taxon>Methylococcaceae</taxon>
        <taxon>Methylocaldum</taxon>
    </lineage>
</organism>
<feature type="transmembrane region" description="Helical" evidence="1">
    <location>
        <begin position="77"/>
        <end position="95"/>
    </location>
</feature>
<feature type="transmembrane region" description="Helical" evidence="1">
    <location>
        <begin position="102"/>
        <end position="122"/>
    </location>
</feature>
<dbReference type="EMBL" id="AP017928">
    <property type="protein sequence ID" value="BBA32929.1"/>
    <property type="molecule type" value="Genomic_DNA"/>
</dbReference>
<keyword evidence="1" id="KW-0472">Membrane</keyword>
<evidence type="ECO:0000256" key="1">
    <source>
        <dbReference type="SAM" id="Phobius"/>
    </source>
</evidence>
<gene>
    <name evidence="2" type="ORF">sS8_0964</name>
</gene>
<dbReference type="KEGG" id="mmai:sS8_0964"/>
<accession>A0A250KT16</accession>
<name>A0A250KT16_9GAMM</name>
<dbReference type="AlphaFoldDB" id="A0A250KT16"/>
<evidence type="ECO:0000313" key="3">
    <source>
        <dbReference type="Proteomes" id="UP000266313"/>
    </source>
</evidence>
<evidence type="ECO:0008006" key="4">
    <source>
        <dbReference type="Google" id="ProtNLM"/>
    </source>
</evidence>
<dbReference type="RefSeq" id="WP_145986415.1">
    <property type="nucleotide sequence ID" value="NZ_AP017928.1"/>
</dbReference>
<reference evidence="2 3" key="1">
    <citation type="submission" date="2016-12" db="EMBL/GenBank/DDBJ databases">
        <title>Genome sequencing of Methylocaldum marinum.</title>
        <authorList>
            <person name="Takeuchi M."/>
            <person name="Kamagata Y."/>
            <person name="Hiraoka S."/>
            <person name="Oshima K."/>
            <person name="Hattori M."/>
            <person name="Iwasaki W."/>
        </authorList>
    </citation>
    <scope>NUCLEOTIDE SEQUENCE [LARGE SCALE GENOMIC DNA]</scope>
    <source>
        <strain evidence="2 3">S8</strain>
    </source>
</reference>
<dbReference type="Proteomes" id="UP000266313">
    <property type="component" value="Chromosome"/>
</dbReference>
<keyword evidence="1" id="KW-0812">Transmembrane</keyword>
<feature type="transmembrane region" description="Helical" evidence="1">
    <location>
        <begin position="209"/>
        <end position="226"/>
    </location>
</feature>
<evidence type="ECO:0000313" key="2">
    <source>
        <dbReference type="EMBL" id="BBA32929.1"/>
    </source>
</evidence>
<protein>
    <recommendedName>
        <fullName evidence="4">DUF2232 domain-containing protein</fullName>
    </recommendedName>
</protein>